<feature type="chain" id="PRO_5046625674" evidence="1">
    <location>
        <begin position="19"/>
        <end position="271"/>
    </location>
</feature>
<name>A0ABT3GWX8_9RHOB</name>
<dbReference type="InterPro" id="IPR002491">
    <property type="entry name" value="ABC_transptr_periplasmic_BD"/>
</dbReference>
<dbReference type="InterPro" id="IPR050902">
    <property type="entry name" value="ABC_Transporter_SBP"/>
</dbReference>
<evidence type="ECO:0000256" key="1">
    <source>
        <dbReference type="SAM" id="SignalP"/>
    </source>
</evidence>
<dbReference type="PROSITE" id="PS50983">
    <property type="entry name" value="FE_B12_PBP"/>
    <property type="match status" value="1"/>
</dbReference>
<dbReference type="EMBL" id="JAPDFL010000001">
    <property type="protein sequence ID" value="MCW1932037.1"/>
    <property type="molecule type" value="Genomic_DNA"/>
</dbReference>
<organism evidence="3 4">
    <name type="scientific">Pararhodobacter zhoushanensis</name>
    <dbReference type="NCBI Taxonomy" id="2479545"/>
    <lineage>
        <taxon>Bacteria</taxon>
        <taxon>Pseudomonadati</taxon>
        <taxon>Pseudomonadota</taxon>
        <taxon>Alphaproteobacteria</taxon>
        <taxon>Rhodobacterales</taxon>
        <taxon>Paracoccaceae</taxon>
        <taxon>Pararhodobacter</taxon>
    </lineage>
</organism>
<keyword evidence="1" id="KW-0732">Signal</keyword>
<evidence type="ECO:0000259" key="2">
    <source>
        <dbReference type="PROSITE" id="PS50983"/>
    </source>
</evidence>
<accession>A0ABT3GWX8</accession>
<feature type="signal peptide" evidence="1">
    <location>
        <begin position="1"/>
        <end position="18"/>
    </location>
</feature>
<dbReference type="Gene3D" id="3.40.50.1980">
    <property type="entry name" value="Nitrogenase molybdenum iron protein domain"/>
    <property type="match status" value="2"/>
</dbReference>
<evidence type="ECO:0000313" key="4">
    <source>
        <dbReference type="Proteomes" id="UP001208938"/>
    </source>
</evidence>
<dbReference type="PANTHER" id="PTHR30535:SF4">
    <property type="entry name" value="HEMIN-BINDING PERIPLASMIC PROTEIN HMUT"/>
    <property type="match status" value="1"/>
</dbReference>
<proteinExistence type="predicted"/>
<dbReference type="Pfam" id="PF01497">
    <property type="entry name" value="Peripla_BP_2"/>
    <property type="match status" value="1"/>
</dbReference>
<sequence>MRLSLIAAACLAATPTLAQERVVVAGSALAEIVAALGASDRLVGRDTTVSYPEALTALPDVGYMRALSAEGLLSLGPDLILADVDAGPQATLDLVAATDVPVVRVTGGYTAQGVIDRIEAVAQALSLDAAPLVGQVQSAFATLAEARADAAPVSAIFVLSAAGGRVLASGQGTAAEGILELAGAQNAITGFDGYRQMTDEAIIAAAPQAIVMMDRSGDHALSDADILAHPALGLTPAAEAGRIIRLDGAFLLGFGPRTPEAAQALMDALEG</sequence>
<comment type="caution">
    <text evidence="3">The sequence shown here is derived from an EMBL/GenBank/DDBJ whole genome shotgun (WGS) entry which is preliminary data.</text>
</comment>
<dbReference type="Proteomes" id="UP001208938">
    <property type="component" value="Unassembled WGS sequence"/>
</dbReference>
<dbReference type="SUPFAM" id="SSF53807">
    <property type="entry name" value="Helical backbone' metal receptor"/>
    <property type="match status" value="1"/>
</dbReference>
<evidence type="ECO:0000313" key="3">
    <source>
        <dbReference type="EMBL" id="MCW1932037.1"/>
    </source>
</evidence>
<gene>
    <name evidence="3" type="ORF">OKW52_07110</name>
</gene>
<reference evidence="3 4" key="1">
    <citation type="submission" date="2022-10" db="EMBL/GenBank/DDBJ databases">
        <title>Pararhodobacter sp. nov., isolated from marine algae.</title>
        <authorList>
            <person name="Choi B.J."/>
            <person name="Kim J.M."/>
            <person name="Lee J.K."/>
            <person name="Choi D.G."/>
            <person name="Jeon C.O."/>
        </authorList>
    </citation>
    <scope>NUCLEOTIDE SEQUENCE [LARGE SCALE GENOMIC DNA]</scope>
    <source>
        <strain evidence="3 4">ZQ420</strain>
    </source>
</reference>
<keyword evidence="4" id="KW-1185">Reference proteome</keyword>
<dbReference type="PANTHER" id="PTHR30535">
    <property type="entry name" value="VITAMIN B12-BINDING PROTEIN"/>
    <property type="match status" value="1"/>
</dbReference>
<dbReference type="RefSeq" id="WP_264505108.1">
    <property type="nucleotide sequence ID" value="NZ_JAPDFL010000001.1"/>
</dbReference>
<feature type="domain" description="Fe/B12 periplasmic-binding" evidence="2">
    <location>
        <begin position="21"/>
        <end position="271"/>
    </location>
</feature>
<protein>
    <submittedName>
        <fullName evidence="3">ABC transporter substrate-binding protein</fullName>
    </submittedName>
</protein>